<protein>
    <submittedName>
        <fullName evidence="1">Uncharacterized protein</fullName>
    </submittedName>
</protein>
<proteinExistence type="predicted"/>
<reference evidence="2" key="2">
    <citation type="journal article" date="2017" name="Nat. Plants">
        <title>The Aegilops tauschii genome reveals multiple impacts of transposons.</title>
        <authorList>
            <person name="Zhao G."/>
            <person name="Zou C."/>
            <person name="Li K."/>
            <person name="Wang K."/>
            <person name="Li T."/>
            <person name="Gao L."/>
            <person name="Zhang X."/>
            <person name="Wang H."/>
            <person name="Yang Z."/>
            <person name="Liu X."/>
            <person name="Jiang W."/>
            <person name="Mao L."/>
            <person name="Kong X."/>
            <person name="Jiao Y."/>
            <person name="Jia J."/>
        </authorList>
    </citation>
    <scope>NUCLEOTIDE SEQUENCE [LARGE SCALE GENOMIC DNA]</scope>
    <source>
        <strain evidence="2">cv. AL8/78</strain>
    </source>
</reference>
<reference evidence="1" key="3">
    <citation type="journal article" date="2017" name="Nature">
        <title>Genome sequence of the progenitor of the wheat D genome Aegilops tauschii.</title>
        <authorList>
            <person name="Luo M.C."/>
            <person name="Gu Y.Q."/>
            <person name="Puiu D."/>
            <person name="Wang H."/>
            <person name="Twardziok S.O."/>
            <person name="Deal K.R."/>
            <person name="Huo N."/>
            <person name="Zhu T."/>
            <person name="Wang L."/>
            <person name="Wang Y."/>
            <person name="McGuire P.E."/>
            <person name="Liu S."/>
            <person name="Long H."/>
            <person name="Ramasamy R.K."/>
            <person name="Rodriguez J.C."/>
            <person name="Van S.L."/>
            <person name="Yuan L."/>
            <person name="Wang Z."/>
            <person name="Xia Z."/>
            <person name="Xiao L."/>
            <person name="Anderson O.D."/>
            <person name="Ouyang S."/>
            <person name="Liang Y."/>
            <person name="Zimin A.V."/>
            <person name="Pertea G."/>
            <person name="Qi P."/>
            <person name="Bennetzen J.L."/>
            <person name="Dai X."/>
            <person name="Dawson M.W."/>
            <person name="Muller H.G."/>
            <person name="Kugler K."/>
            <person name="Rivarola-Duarte L."/>
            <person name="Spannagl M."/>
            <person name="Mayer K.F.X."/>
            <person name="Lu F.H."/>
            <person name="Bevan M.W."/>
            <person name="Leroy P."/>
            <person name="Li P."/>
            <person name="You F.M."/>
            <person name="Sun Q."/>
            <person name="Liu Z."/>
            <person name="Lyons E."/>
            <person name="Wicker T."/>
            <person name="Salzberg S.L."/>
            <person name="Devos K.M."/>
            <person name="Dvorak J."/>
        </authorList>
    </citation>
    <scope>NUCLEOTIDE SEQUENCE [LARGE SCALE GENOMIC DNA]</scope>
    <source>
        <strain evidence="1">cv. AL8/78</strain>
    </source>
</reference>
<dbReference type="Proteomes" id="UP000015105">
    <property type="component" value="Chromosome 6D"/>
</dbReference>
<dbReference type="EnsemblPlants" id="AET6Gv20455700.1">
    <property type="protein sequence ID" value="AET6Gv20455700.1"/>
    <property type="gene ID" value="AET6Gv20455700"/>
</dbReference>
<dbReference type="Gramene" id="AET6Gv20455700.1">
    <property type="protein sequence ID" value="AET6Gv20455700.1"/>
    <property type="gene ID" value="AET6Gv20455700"/>
</dbReference>
<organism evidence="1 2">
    <name type="scientific">Aegilops tauschii subsp. strangulata</name>
    <name type="common">Goatgrass</name>
    <dbReference type="NCBI Taxonomy" id="200361"/>
    <lineage>
        <taxon>Eukaryota</taxon>
        <taxon>Viridiplantae</taxon>
        <taxon>Streptophyta</taxon>
        <taxon>Embryophyta</taxon>
        <taxon>Tracheophyta</taxon>
        <taxon>Spermatophyta</taxon>
        <taxon>Magnoliopsida</taxon>
        <taxon>Liliopsida</taxon>
        <taxon>Poales</taxon>
        <taxon>Poaceae</taxon>
        <taxon>BOP clade</taxon>
        <taxon>Pooideae</taxon>
        <taxon>Triticodae</taxon>
        <taxon>Triticeae</taxon>
        <taxon>Triticinae</taxon>
        <taxon>Aegilops</taxon>
    </lineage>
</organism>
<accession>A0A453NRC2</accession>
<reference evidence="1" key="4">
    <citation type="submission" date="2019-03" db="UniProtKB">
        <authorList>
            <consortium name="EnsemblPlants"/>
        </authorList>
    </citation>
    <scope>IDENTIFICATION</scope>
</reference>
<evidence type="ECO:0000313" key="2">
    <source>
        <dbReference type="Proteomes" id="UP000015105"/>
    </source>
</evidence>
<reference evidence="1" key="5">
    <citation type="journal article" date="2021" name="G3 (Bethesda)">
        <title>Aegilops tauschii genome assembly Aet v5.0 features greater sequence contiguity and improved annotation.</title>
        <authorList>
            <person name="Wang L."/>
            <person name="Zhu T."/>
            <person name="Rodriguez J.C."/>
            <person name="Deal K.R."/>
            <person name="Dubcovsky J."/>
            <person name="McGuire P.E."/>
            <person name="Lux T."/>
            <person name="Spannagl M."/>
            <person name="Mayer K.F.X."/>
            <person name="Baldrich P."/>
            <person name="Meyers B.C."/>
            <person name="Huo N."/>
            <person name="Gu Y.Q."/>
            <person name="Zhou H."/>
            <person name="Devos K.M."/>
            <person name="Bennetzen J.L."/>
            <person name="Unver T."/>
            <person name="Budak H."/>
            <person name="Gulick P.J."/>
            <person name="Galiba G."/>
            <person name="Kalapos B."/>
            <person name="Nelson D.R."/>
            <person name="Li P."/>
            <person name="You F.M."/>
            <person name="Luo M.C."/>
            <person name="Dvorak J."/>
        </authorList>
    </citation>
    <scope>NUCLEOTIDE SEQUENCE [LARGE SCALE GENOMIC DNA]</scope>
    <source>
        <strain evidence="1">cv. AL8/78</strain>
    </source>
</reference>
<name>A0A453NRC2_AEGTS</name>
<dbReference type="AlphaFoldDB" id="A0A453NRC2"/>
<keyword evidence="2" id="KW-1185">Reference proteome</keyword>
<sequence>MYVQHERVIHPPTPSGRLNPLHSIRPHEYSAGSVHPAPASATCPLGAPRAAPASRLCPSRRLFNSHLLRLFLPYTLRLSSRFPLPPSCHRVLLSPLLLLFFPCRGGDRVRLPSPSPA</sequence>
<reference evidence="2" key="1">
    <citation type="journal article" date="2014" name="Science">
        <title>Ancient hybridizations among the ancestral genomes of bread wheat.</title>
        <authorList>
            <consortium name="International Wheat Genome Sequencing Consortium,"/>
            <person name="Marcussen T."/>
            <person name="Sandve S.R."/>
            <person name="Heier L."/>
            <person name="Spannagl M."/>
            <person name="Pfeifer M."/>
            <person name="Jakobsen K.S."/>
            <person name="Wulff B.B."/>
            <person name="Steuernagel B."/>
            <person name="Mayer K.F."/>
            <person name="Olsen O.A."/>
        </authorList>
    </citation>
    <scope>NUCLEOTIDE SEQUENCE [LARGE SCALE GENOMIC DNA]</scope>
    <source>
        <strain evidence="2">cv. AL8/78</strain>
    </source>
</reference>
<evidence type="ECO:0000313" key="1">
    <source>
        <dbReference type="EnsemblPlants" id="AET6Gv20455700.1"/>
    </source>
</evidence>